<comment type="subcellular location">
    <subcellularLocation>
        <location evidence="3">Cytoplasm</location>
    </subcellularLocation>
</comment>
<feature type="binding site" evidence="3">
    <location>
        <position position="218"/>
    </location>
    <ligand>
        <name>NAD(+)</name>
        <dbReference type="ChEBI" id="CHEBI:57540"/>
    </ligand>
</feature>
<feature type="binding site" evidence="3 4">
    <location>
        <position position="138"/>
    </location>
    <ligand>
        <name>Zn(2+)</name>
        <dbReference type="ChEBI" id="CHEBI:29105"/>
    </ligand>
</feature>
<dbReference type="Pfam" id="PF02146">
    <property type="entry name" value="SIR2"/>
    <property type="match status" value="1"/>
</dbReference>
<dbReference type="AlphaFoldDB" id="A0A222FK98"/>
<dbReference type="Gene3D" id="3.40.50.1220">
    <property type="entry name" value="TPP-binding domain"/>
    <property type="match status" value="1"/>
</dbReference>
<dbReference type="InterPro" id="IPR050134">
    <property type="entry name" value="NAD-dep_sirtuin_deacylases"/>
</dbReference>
<dbReference type="CDD" id="cd01412">
    <property type="entry name" value="SIRT5_Af1_CobB"/>
    <property type="match status" value="1"/>
</dbReference>
<dbReference type="PROSITE" id="PS50305">
    <property type="entry name" value="SIRTUIN"/>
    <property type="match status" value="1"/>
</dbReference>
<dbReference type="InterPro" id="IPR027546">
    <property type="entry name" value="Sirtuin_class_III"/>
</dbReference>
<dbReference type="Gene3D" id="3.30.1600.10">
    <property type="entry name" value="SIR2/SIRT2 'Small Domain"/>
    <property type="match status" value="1"/>
</dbReference>
<reference evidence="6 7" key="1">
    <citation type="submission" date="2017-07" db="EMBL/GenBank/DDBJ databases">
        <title>Annotated genome sequence of Bacterioplanes sanyensis isolated from Red Sea.</title>
        <authorList>
            <person name="Rehman Z.U."/>
        </authorList>
    </citation>
    <scope>NUCLEOTIDE SEQUENCE [LARGE SCALE GENOMIC DNA]</scope>
    <source>
        <strain evidence="6 7">NV9</strain>
    </source>
</reference>
<dbReference type="Proteomes" id="UP000202440">
    <property type="component" value="Chromosome"/>
</dbReference>
<dbReference type="GO" id="GO:0036054">
    <property type="term" value="F:protein-malonyllysine demalonylase activity"/>
    <property type="evidence" value="ECO:0007669"/>
    <property type="project" value="InterPro"/>
</dbReference>
<dbReference type="OrthoDB" id="9800582at2"/>
<feature type="binding site" evidence="3">
    <location>
        <position position="58"/>
    </location>
    <ligand>
        <name>substrate</name>
    </ligand>
</feature>
<dbReference type="GO" id="GO:0017136">
    <property type="term" value="F:histone deacetylase activity, NAD-dependent"/>
    <property type="evidence" value="ECO:0007669"/>
    <property type="project" value="TreeGrafter"/>
</dbReference>
<name>A0A222FK98_9GAMM</name>
<accession>A0A222FK98</accession>
<feature type="binding site" evidence="3 4">
    <location>
        <position position="135"/>
    </location>
    <ligand>
        <name>Zn(2+)</name>
        <dbReference type="ChEBI" id="CHEBI:29105"/>
    </ligand>
</feature>
<dbReference type="GO" id="GO:0036055">
    <property type="term" value="F:protein-succinyllysine desuccinylase activity"/>
    <property type="evidence" value="ECO:0007669"/>
    <property type="project" value="UniProtKB-UniRule"/>
</dbReference>
<dbReference type="EMBL" id="CP022530">
    <property type="protein sequence ID" value="ASP39438.1"/>
    <property type="molecule type" value="Genomic_DNA"/>
</dbReference>
<gene>
    <name evidence="3" type="primary">cobB</name>
    <name evidence="6" type="ORF">CHH28_12475</name>
</gene>
<evidence type="ECO:0000256" key="1">
    <source>
        <dbReference type="ARBA" id="ARBA00022679"/>
    </source>
</evidence>
<feature type="binding site" evidence="3">
    <location>
        <begin position="11"/>
        <end position="30"/>
    </location>
    <ligand>
        <name>NAD(+)</name>
        <dbReference type="ChEBI" id="CHEBI:57540"/>
    </ligand>
</feature>
<comment type="cofactor">
    <cofactor evidence="3">
        <name>Zn(2+)</name>
        <dbReference type="ChEBI" id="CHEBI:29105"/>
    </cofactor>
    <text evidence="3">Binds 1 zinc ion per subunit.</text>
</comment>
<sequence>MMVQRMVVLTGAGISAESGIKTFRDNDGLWENHRIEDVATPEAFLRDPALVQNFYNLRRAQLQEVEPNAAHTALAEFERSFDGDFLLVTQNVDDLHERAGSHNLVHMHGELNKARCLACNHVQHWHSNIQSDSACQQCGAAQLRPHIVWFGEIPLYMDEIYQALSRCDVFISIGTSGHVYPAAGFVEIANQAGAHSVEINLEPSNVQDAFAEHRHGPAGIEVARYLATLS</sequence>
<keyword evidence="3 4" id="KW-0862">Zinc</keyword>
<dbReference type="GO" id="GO:0005737">
    <property type="term" value="C:cytoplasm"/>
    <property type="evidence" value="ECO:0007669"/>
    <property type="project" value="UniProtKB-SubCell"/>
</dbReference>
<evidence type="ECO:0000256" key="4">
    <source>
        <dbReference type="PROSITE-ProRule" id="PRU00236"/>
    </source>
</evidence>
<dbReference type="InterPro" id="IPR026591">
    <property type="entry name" value="Sirtuin_cat_small_dom_sf"/>
</dbReference>
<dbReference type="InterPro" id="IPR029035">
    <property type="entry name" value="DHS-like_NAD/FAD-binding_dom"/>
</dbReference>
<feature type="binding site" evidence="3">
    <location>
        <begin position="90"/>
        <end position="93"/>
    </location>
    <ligand>
        <name>NAD(+)</name>
        <dbReference type="ChEBI" id="CHEBI:57540"/>
    </ligand>
</feature>
<dbReference type="InterPro" id="IPR003000">
    <property type="entry name" value="Sirtuin"/>
</dbReference>
<evidence type="ECO:0000313" key="6">
    <source>
        <dbReference type="EMBL" id="ASP39438.1"/>
    </source>
</evidence>
<dbReference type="GO" id="GO:0070403">
    <property type="term" value="F:NAD+ binding"/>
    <property type="evidence" value="ECO:0007669"/>
    <property type="project" value="UniProtKB-UniRule"/>
</dbReference>
<keyword evidence="1" id="KW-0808">Transferase</keyword>
<dbReference type="NCBIfam" id="NF001755">
    <property type="entry name" value="PRK00481.1-5"/>
    <property type="match status" value="1"/>
</dbReference>
<feature type="active site" description="Proton acceptor" evidence="3 4">
    <location>
        <position position="108"/>
    </location>
</feature>
<comment type="function">
    <text evidence="3">NAD-dependent lysine deacetylase and desuccinylase that specifically removes acetyl and succinyl groups on target proteins. Modulates the activities of several proteins which are inactive in their acylated form.</text>
</comment>
<comment type="catalytic activity">
    <reaction evidence="3">
        <text>N(6)-acetyl-L-lysyl-[protein] + NAD(+) + H2O = 2''-O-acetyl-ADP-D-ribose + nicotinamide + L-lysyl-[protein]</text>
        <dbReference type="Rhea" id="RHEA:43636"/>
        <dbReference type="Rhea" id="RHEA-COMP:9752"/>
        <dbReference type="Rhea" id="RHEA-COMP:10731"/>
        <dbReference type="ChEBI" id="CHEBI:15377"/>
        <dbReference type="ChEBI" id="CHEBI:17154"/>
        <dbReference type="ChEBI" id="CHEBI:29969"/>
        <dbReference type="ChEBI" id="CHEBI:57540"/>
        <dbReference type="ChEBI" id="CHEBI:61930"/>
        <dbReference type="ChEBI" id="CHEBI:83767"/>
        <dbReference type="EC" id="2.3.1.286"/>
    </reaction>
</comment>
<evidence type="ECO:0000256" key="3">
    <source>
        <dbReference type="HAMAP-Rule" id="MF_01121"/>
    </source>
</evidence>
<dbReference type="PANTHER" id="PTHR11085">
    <property type="entry name" value="NAD-DEPENDENT PROTEIN DEACYLASE SIRTUIN-5, MITOCHONDRIAL-RELATED"/>
    <property type="match status" value="1"/>
</dbReference>
<evidence type="ECO:0000313" key="7">
    <source>
        <dbReference type="Proteomes" id="UP000202440"/>
    </source>
</evidence>
<comment type="catalytic activity">
    <reaction evidence="3">
        <text>N(6)-succinyl-L-lysyl-[protein] + NAD(+) + H2O = 2''-O-succinyl-ADP-D-ribose + nicotinamide + L-lysyl-[protein]</text>
        <dbReference type="Rhea" id="RHEA:47668"/>
        <dbReference type="Rhea" id="RHEA-COMP:9752"/>
        <dbReference type="Rhea" id="RHEA-COMP:11877"/>
        <dbReference type="ChEBI" id="CHEBI:15377"/>
        <dbReference type="ChEBI" id="CHEBI:17154"/>
        <dbReference type="ChEBI" id="CHEBI:29969"/>
        <dbReference type="ChEBI" id="CHEBI:57540"/>
        <dbReference type="ChEBI" id="CHEBI:87830"/>
        <dbReference type="ChEBI" id="CHEBI:87832"/>
    </reaction>
</comment>
<keyword evidence="2 3" id="KW-0520">NAD</keyword>
<protein>
    <recommendedName>
        <fullName evidence="3">NAD-dependent protein deacylase</fullName>
        <ecNumber evidence="3">2.3.1.286</ecNumber>
    </recommendedName>
    <alternativeName>
        <fullName evidence="3">Regulatory protein SIR2 homolog</fullName>
    </alternativeName>
</protein>
<proteinExistence type="inferred from homology"/>
<feature type="domain" description="Deacetylase sirtuin-type" evidence="5">
    <location>
        <begin position="1"/>
        <end position="230"/>
    </location>
</feature>
<dbReference type="InterPro" id="IPR026590">
    <property type="entry name" value="Ssirtuin_cat_dom"/>
</dbReference>
<dbReference type="SUPFAM" id="SSF52467">
    <property type="entry name" value="DHS-like NAD/FAD-binding domain"/>
    <property type="match status" value="1"/>
</dbReference>
<feature type="binding site" evidence="3 4">
    <location>
        <position position="119"/>
    </location>
    <ligand>
        <name>Zn(2+)</name>
        <dbReference type="ChEBI" id="CHEBI:29105"/>
    </ligand>
</feature>
<evidence type="ECO:0000256" key="2">
    <source>
        <dbReference type="ARBA" id="ARBA00023027"/>
    </source>
</evidence>
<feature type="binding site" evidence="3">
    <location>
        <begin position="174"/>
        <end position="176"/>
    </location>
    <ligand>
        <name>NAD(+)</name>
        <dbReference type="ChEBI" id="CHEBI:57540"/>
    </ligand>
</feature>
<evidence type="ECO:0000259" key="5">
    <source>
        <dbReference type="PROSITE" id="PS50305"/>
    </source>
</evidence>
<dbReference type="HAMAP" id="MF_01121">
    <property type="entry name" value="Sirtuin_ClassIII"/>
    <property type="match status" value="1"/>
</dbReference>
<feature type="binding site" evidence="3">
    <location>
        <begin position="200"/>
        <end position="202"/>
    </location>
    <ligand>
        <name>NAD(+)</name>
        <dbReference type="ChEBI" id="CHEBI:57540"/>
    </ligand>
</feature>
<keyword evidence="3 4" id="KW-0479">Metal-binding</keyword>
<organism evidence="6 7">
    <name type="scientific">Bacterioplanes sanyensis</name>
    <dbReference type="NCBI Taxonomy" id="1249553"/>
    <lineage>
        <taxon>Bacteria</taxon>
        <taxon>Pseudomonadati</taxon>
        <taxon>Pseudomonadota</taxon>
        <taxon>Gammaproteobacteria</taxon>
        <taxon>Oceanospirillales</taxon>
        <taxon>Oceanospirillaceae</taxon>
        <taxon>Bacterioplanes</taxon>
    </lineage>
</organism>
<comment type="similarity">
    <text evidence="3">Belongs to the sirtuin family. Class III subfamily.</text>
</comment>
<feature type="binding site" evidence="3 4">
    <location>
        <position position="116"/>
    </location>
    <ligand>
        <name>Zn(2+)</name>
        <dbReference type="ChEBI" id="CHEBI:29105"/>
    </ligand>
</feature>
<dbReference type="PANTHER" id="PTHR11085:SF4">
    <property type="entry name" value="NAD-DEPENDENT PROTEIN DEACYLASE"/>
    <property type="match status" value="1"/>
</dbReference>
<keyword evidence="3" id="KW-0963">Cytoplasm</keyword>
<keyword evidence="7" id="KW-1185">Reference proteome</keyword>
<dbReference type="KEGG" id="bsan:CHH28_12475"/>
<comment type="domain">
    <text evidence="3">2 residues (Tyr-55 and Arg-58) present in a large hydrophobic pocket are probably involved in substrate specificity. They are important for desuccinylation activity, but dispensable for deacetylation activity.</text>
</comment>
<dbReference type="GO" id="GO:0008270">
    <property type="term" value="F:zinc ion binding"/>
    <property type="evidence" value="ECO:0007669"/>
    <property type="project" value="UniProtKB-UniRule"/>
</dbReference>
<dbReference type="EC" id="2.3.1.286" evidence="3"/>
<feature type="binding site" evidence="3">
    <location>
        <position position="55"/>
    </location>
    <ligand>
        <name>substrate</name>
    </ligand>
</feature>